<name>A0A2J8A2M3_9CHLO</name>
<accession>A0A2J8A2M3</accession>
<dbReference type="AlphaFoldDB" id="A0A2J8A2M3"/>
<evidence type="ECO:0000313" key="3">
    <source>
        <dbReference type="EMBL" id="PNH06765.1"/>
    </source>
</evidence>
<evidence type="ECO:0000256" key="2">
    <source>
        <dbReference type="SAM" id="MobiDB-lite"/>
    </source>
</evidence>
<dbReference type="Proteomes" id="UP000236333">
    <property type="component" value="Unassembled WGS sequence"/>
</dbReference>
<comment type="caution">
    <text evidence="3">The sequence shown here is derived from an EMBL/GenBank/DDBJ whole genome shotgun (WGS) entry which is preliminary data.</text>
</comment>
<feature type="coiled-coil region" evidence="1">
    <location>
        <begin position="104"/>
        <end position="131"/>
    </location>
</feature>
<feature type="region of interest" description="Disordered" evidence="2">
    <location>
        <begin position="65"/>
        <end position="102"/>
    </location>
</feature>
<feature type="region of interest" description="Disordered" evidence="2">
    <location>
        <begin position="24"/>
        <end position="43"/>
    </location>
</feature>
<protein>
    <submittedName>
        <fullName evidence="3">Uncharacterized protein</fullName>
    </submittedName>
</protein>
<evidence type="ECO:0000256" key="1">
    <source>
        <dbReference type="SAM" id="Coils"/>
    </source>
</evidence>
<feature type="compositionally biased region" description="Polar residues" evidence="2">
    <location>
        <begin position="92"/>
        <end position="102"/>
    </location>
</feature>
<dbReference type="EMBL" id="PGGS01000216">
    <property type="protein sequence ID" value="PNH06765.1"/>
    <property type="molecule type" value="Genomic_DNA"/>
</dbReference>
<proteinExistence type="predicted"/>
<keyword evidence="4" id="KW-1185">Reference proteome</keyword>
<sequence>MGKLDPTAYDRWWRSRINKEETTYGVKEGQSTNPITHTSTQPGTVFLNTLGTGQIRPGTALRAPMADDARSMASEARGPPAEVGHSVASYPRTPQYSQAGTNSKTELAQRLEGLEDALAEERVKRLQAEEEMRQLAVLTRQRKGKK</sequence>
<dbReference type="OrthoDB" id="541853at2759"/>
<feature type="compositionally biased region" description="Polar residues" evidence="2">
    <location>
        <begin position="29"/>
        <end position="43"/>
    </location>
</feature>
<organism evidence="3 4">
    <name type="scientific">Tetrabaena socialis</name>
    <dbReference type="NCBI Taxonomy" id="47790"/>
    <lineage>
        <taxon>Eukaryota</taxon>
        <taxon>Viridiplantae</taxon>
        <taxon>Chlorophyta</taxon>
        <taxon>core chlorophytes</taxon>
        <taxon>Chlorophyceae</taxon>
        <taxon>CS clade</taxon>
        <taxon>Chlamydomonadales</taxon>
        <taxon>Tetrabaenaceae</taxon>
        <taxon>Tetrabaena</taxon>
    </lineage>
</organism>
<keyword evidence="1" id="KW-0175">Coiled coil</keyword>
<gene>
    <name evidence="3" type="ORF">TSOC_006848</name>
</gene>
<evidence type="ECO:0000313" key="4">
    <source>
        <dbReference type="Proteomes" id="UP000236333"/>
    </source>
</evidence>
<reference evidence="3 4" key="1">
    <citation type="journal article" date="2017" name="Mol. Biol. Evol.">
        <title>The 4-celled Tetrabaena socialis nuclear genome reveals the essential components for genetic control of cell number at the origin of multicellularity in the volvocine lineage.</title>
        <authorList>
            <person name="Featherston J."/>
            <person name="Arakaki Y."/>
            <person name="Hanschen E.R."/>
            <person name="Ferris P.J."/>
            <person name="Michod R.E."/>
            <person name="Olson B.J.S.C."/>
            <person name="Nozaki H."/>
            <person name="Durand P.M."/>
        </authorList>
    </citation>
    <scope>NUCLEOTIDE SEQUENCE [LARGE SCALE GENOMIC DNA]</scope>
    <source>
        <strain evidence="3 4">NIES-571</strain>
    </source>
</reference>